<sequence>MGLEKLKTMWYSKIFTEYYAPFITKPSFQIVTVLSYIFYLYITITGINSHLAIGFEITSLLNFDSPVKSFYELKKKYFIFDESKIEVALLKSPQFWVQEEREIFENFIYLLETDECIDSKEKLDLWYFGYNEYFVKLGFGGTDMWKSIIKNKKTFERNLKGFFMENEKYKYDVILNNNISKSNDKVIKSFRFSIYLNSTKLGDPSEITHCCNKIRHFLASKKLPFNELFKPVSWSPLWVLSDQFSIIWDQTMQDIYISIIVMIFVSLLFIPSISCCLVIPLTIASIGFGVLGFMSYWNVRLDATSMIAIAMSVGFSVDFAAHATFAFVEAEIEYEKEKKKIKNFQPSKGIMIDTKNNIISLTPYKQLSIALSQIGWPILQSSLAVLLGISLLATVKSYVVETCFKCIFLVITFGLLHALLYLPLMLMNIKNAKNYVTNNIINKSS</sequence>
<keyword evidence="1" id="KW-1133">Transmembrane helix</keyword>
<feature type="transmembrane region" description="Helical" evidence="1">
    <location>
        <begin position="20"/>
        <end position="42"/>
    </location>
</feature>
<organism evidence="2 3">
    <name type="scientific">Parastrongyloides trichosuri</name>
    <name type="common">Possum-specific nematode worm</name>
    <dbReference type="NCBI Taxonomy" id="131310"/>
    <lineage>
        <taxon>Eukaryota</taxon>
        <taxon>Metazoa</taxon>
        <taxon>Ecdysozoa</taxon>
        <taxon>Nematoda</taxon>
        <taxon>Chromadorea</taxon>
        <taxon>Rhabditida</taxon>
        <taxon>Tylenchina</taxon>
        <taxon>Panagrolaimomorpha</taxon>
        <taxon>Strongyloidoidea</taxon>
        <taxon>Strongyloididae</taxon>
        <taxon>Parastrongyloides</taxon>
    </lineage>
</organism>
<dbReference type="GO" id="GO:0005886">
    <property type="term" value="C:plasma membrane"/>
    <property type="evidence" value="ECO:0007669"/>
    <property type="project" value="TreeGrafter"/>
</dbReference>
<proteinExistence type="predicted"/>
<evidence type="ECO:0000256" key="1">
    <source>
        <dbReference type="SAM" id="Phobius"/>
    </source>
</evidence>
<dbReference type="GO" id="GO:0006897">
    <property type="term" value="P:endocytosis"/>
    <property type="evidence" value="ECO:0007669"/>
    <property type="project" value="TreeGrafter"/>
</dbReference>
<dbReference type="GO" id="GO:0030659">
    <property type="term" value="C:cytoplasmic vesicle membrane"/>
    <property type="evidence" value="ECO:0007669"/>
    <property type="project" value="TreeGrafter"/>
</dbReference>
<dbReference type="PANTHER" id="PTHR10796">
    <property type="entry name" value="PATCHED-RELATED"/>
    <property type="match status" value="1"/>
</dbReference>
<dbReference type="PANTHER" id="PTHR10796:SF124">
    <property type="entry name" value="SSD DOMAIN-CONTAINING PROTEIN"/>
    <property type="match status" value="1"/>
</dbReference>
<dbReference type="AlphaFoldDB" id="A0A0N4ZS53"/>
<feature type="transmembrane region" description="Helical" evidence="1">
    <location>
        <begin position="255"/>
        <end position="273"/>
    </location>
</feature>
<feature type="transmembrane region" description="Helical" evidence="1">
    <location>
        <begin position="306"/>
        <end position="328"/>
    </location>
</feature>
<dbReference type="WBParaSite" id="PTRK_0001133400.1">
    <property type="protein sequence ID" value="PTRK_0001133400.1"/>
    <property type="gene ID" value="PTRK_0001133400"/>
</dbReference>
<dbReference type="Gene3D" id="1.20.1640.10">
    <property type="entry name" value="Multidrug efflux transporter AcrB transmembrane domain"/>
    <property type="match status" value="1"/>
</dbReference>
<keyword evidence="2" id="KW-1185">Reference proteome</keyword>
<reference evidence="3" key="1">
    <citation type="submission" date="2017-02" db="UniProtKB">
        <authorList>
            <consortium name="WormBaseParasite"/>
        </authorList>
    </citation>
    <scope>IDENTIFICATION</scope>
</reference>
<dbReference type="SUPFAM" id="SSF82866">
    <property type="entry name" value="Multidrug efflux transporter AcrB transmembrane domain"/>
    <property type="match status" value="1"/>
</dbReference>
<accession>A0A0N4ZS53</accession>
<feature type="transmembrane region" description="Helical" evidence="1">
    <location>
        <begin position="407"/>
        <end position="426"/>
    </location>
</feature>
<feature type="transmembrane region" description="Helical" evidence="1">
    <location>
        <begin position="279"/>
        <end position="299"/>
    </location>
</feature>
<dbReference type="GO" id="GO:0018996">
    <property type="term" value="P:molting cycle, collagen and cuticulin-based cuticle"/>
    <property type="evidence" value="ECO:0007669"/>
    <property type="project" value="TreeGrafter"/>
</dbReference>
<name>A0A0N4ZS53_PARTI</name>
<evidence type="ECO:0000313" key="3">
    <source>
        <dbReference type="WBParaSite" id="PTRK_0001133400.1"/>
    </source>
</evidence>
<keyword evidence="1" id="KW-0812">Transmembrane</keyword>
<evidence type="ECO:0000313" key="2">
    <source>
        <dbReference type="Proteomes" id="UP000038045"/>
    </source>
</evidence>
<dbReference type="InterPro" id="IPR051697">
    <property type="entry name" value="Patched_domain-protein"/>
</dbReference>
<keyword evidence="1" id="KW-0472">Membrane</keyword>
<dbReference type="Proteomes" id="UP000038045">
    <property type="component" value="Unplaced"/>
</dbReference>
<feature type="transmembrane region" description="Helical" evidence="1">
    <location>
        <begin position="374"/>
        <end position="395"/>
    </location>
</feature>
<protein>
    <submittedName>
        <fullName evidence="3">SSD domain-containing protein</fullName>
    </submittedName>
</protein>